<comment type="subcellular location">
    <subcellularLocation>
        <location evidence="2">Mitochondrion outer membrane</location>
        <topology evidence="2">Single-pass type IV membrane protein</topology>
        <orientation evidence="2">Cytoplasmic side</orientation>
    </subcellularLocation>
</comment>
<feature type="region of interest" description="Disordered" evidence="11">
    <location>
        <begin position="188"/>
        <end position="219"/>
    </location>
</feature>
<evidence type="ECO:0000313" key="13">
    <source>
        <dbReference type="EMBL" id="CAG5129814.1"/>
    </source>
</evidence>
<sequence>MEAMGTDKPERRAADVVIIGAGLSGLTAARSLQKSNVDVLVLEARGRTGGRMHTVENKMAKYVDLGAAYVGPDQRRVLKLIEEFGLKTFRTNEKEDLVYYGQGKATRFKSVFPPVGSFLSWLDMNNMLRLFEQMSKQIPQTAPWTAARAKEWDQMTVQQFINKHAWTKAGRNSTIQSHLRMKCSPLHSTVQSSMTRARHQRHGGRRTGTEGGWWNPADL</sequence>
<evidence type="ECO:0000256" key="3">
    <source>
        <dbReference type="ARBA" id="ARBA00005995"/>
    </source>
</evidence>
<gene>
    <name evidence="13" type="ORF">CUNI_LOCUS15372</name>
</gene>
<dbReference type="InterPro" id="IPR036188">
    <property type="entry name" value="FAD/NAD-bd_sf"/>
</dbReference>
<evidence type="ECO:0000256" key="10">
    <source>
        <dbReference type="RuleBase" id="RU362067"/>
    </source>
</evidence>
<evidence type="ECO:0000256" key="2">
    <source>
        <dbReference type="ARBA" id="ARBA00004362"/>
    </source>
</evidence>
<comment type="catalytic activity">
    <reaction evidence="8">
        <text>N-acetylputrescine + O2 + H2O = 4-acetamidobutanal + H2O2 + NH4(+)</text>
        <dbReference type="Rhea" id="RHEA:70283"/>
        <dbReference type="ChEBI" id="CHEBI:7386"/>
        <dbReference type="ChEBI" id="CHEBI:15377"/>
        <dbReference type="ChEBI" id="CHEBI:15379"/>
        <dbReference type="ChEBI" id="CHEBI:16240"/>
        <dbReference type="ChEBI" id="CHEBI:28938"/>
        <dbReference type="ChEBI" id="CHEBI:58263"/>
    </reaction>
    <physiologicalReaction direction="left-to-right" evidence="8">
        <dbReference type="Rhea" id="RHEA:70284"/>
    </physiologicalReaction>
</comment>
<feature type="binding site" evidence="9">
    <location>
        <position position="24"/>
    </location>
    <ligand>
        <name>FAD</name>
        <dbReference type="ChEBI" id="CHEBI:57692"/>
    </ligand>
</feature>
<keyword evidence="10" id="KW-0274">FAD</keyword>
<evidence type="ECO:0000256" key="11">
    <source>
        <dbReference type="SAM" id="MobiDB-lite"/>
    </source>
</evidence>
<comment type="catalytic activity">
    <reaction evidence="6">
        <text>a secondary aliphatic amine + O2 + H2O = a primary amine + an aldehyde + H2O2</text>
        <dbReference type="Rhea" id="RHEA:26414"/>
        <dbReference type="ChEBI" id="CHEBI:15377"/>
        <dbReference type="ChEBI" id="CHEBI:15379"/>
        <dbReference type="ChEBI" id="CHEBI:16240"/>
        <dbReference type="ChEBI" id="CHEBI:17478"/>
        <dbReference type="ChEBI" id="CHEBI:58855"/>
        <dbReference type="ChEBI" id="CHEBI:65296"/>
        <dbReference type="EC" id="1.4.3.4"/>
    </reaction>
</comment>
<dbReference type="PANTHER" id="PTHR43563:SF1">
    <property type="entry name" value="AMINE OXIDASE [FLAVIN-CONTAINING] B"/>
    <property type="match status" value="1"/>
</dbReference>
<dbReference type="InterPro" id="IPR002937">
    <property type="entry name" value="Amino_oxidase"/>
</dbReference>
<organism evidence="13 14">
    <name type="scientific">Candidula unifasciata</name>
    <dbReference type="NCBI Taxonomy" id="100452"/>
    <lineage>
        <taxon>Eukaryota</taxon>
        <taxon>Metazoa</taxon>
        <taxon>Spiralia</taxon>
        <taxon>Lophotrochozoa</taxon>
        <taxon>Mollusca</taxon>
        <taxon>Gastropoda</taxon>
        <taxon>Heterobranchia</taxon>
        <taxon>Euthyneura</taxon>
        <taxon>Panpulmonata</taxon>
        <taxon>Eupulmonata</taxon>
        <taxon>Stylommatophora</taxon>
        <taxon>Helicina</taxon>
        <taxon>Helicoidea</taxon>
        <taxon>Geomitridae</taxon>
        <taxon>Candidula</taxon>
    </lineage>
</organism>
<proteinExistence type="inferred from homology"/>
<dbReference type="Gene3D" id="3.50.50.60">
    <property type="entry name" value="FAD/NAD(P)-binding domain"/>
    <property type="match status" value="1"/>
</dbReference>
<evidence type="ECO:0000256" key="5">
    <source>
        <dbReference type="ARBA" id="ARBA00045409"/>
    </source>
</evidence>
<evidence type="ECO:0000256" key="7">
    <source>
        <dbReference type="ARBA" id="ARBA00049354"/>
    </source>
</evidence>
<dbReference type="GO" id="GO:0008131">
    <property type="term" value="F:primary methylamine oxidase activity"/>
    <property type="evidence" value="ECO:0007669"/>
    <property type="project" value="UniProtKB-ARBA"/>
</dbReference>
<dbReference type="GO" id="GO:0005741">
    <property type="term" value="C:mitochondrial outer membrane"/>
    <property type="evidence" value="ECO:0007669"/>
    <property type="project" value="UniProtKB-SubCell"/>
</dbReference>
<keyword evidence="10" id="KW-0285">Flavoprotein</keyword>
<dbReference type="EC" id="1.4.3.-" evidence="10"/>
<dbReference type="OrthoDB" id="7777654at2759"/>
<dbReference type="SUPFAM" id="SSF51905">
    <property type="entry name" value="FAD/NAD(P)-binding domain"/>
    <property type="match status" value="1"/>
</dbReference>
<dbReference type="GO" id="GO:0097621">
    <property type="term" value="F:monoamine oxidase activity"/>
    <property type="evidence" value="ECO:0007669"/>
    <property type="project" value="UniProtKB-EC"/>
</dbReference>
<dbReference type="InterPro" id="IPR050703">
    <property type="entry name" value="Flavin_MAO"/>
</dbReference>
<evidence type="ECO:0000256" key="9">
    <source>
        <dbReference type="PIRSR" id="PIRSR601613-1"/>
    </source>
</evidence>
<dbReference type="PRINTS" id="PR00757">
    <property type="entry name" value="AMINEOXDASEF"/>
</dbReference>
<name>A0A8S3ZJR1_9EUPU</name>
<evidence type="ECO:0000313" key="14">
    <source>
        <dbReference type="Proteomes" id="UP000678393"/>
    </source>
</evidence>
<dbReference type="PANTHER" id="PTHR43563">
    <property type="entry name" value="AMINE OXIDASE"/>
    <property type="match status" value="1"/>
</dbReference>
<dbReference type="AlphaFoldDB" id="A0A8S3ZJR1"/>
<feature type="compositionally biased region" description="Basic residues" evidence="11">
    <location>
        <begin position="196"/>
        <end position="205"/>
    </location>
</feature>
<dbReference type="Pfam" id="PF01593">
    <property type="entry name" value="Amino_oxidase"/>
    <property type="match status" value="1"/>
</dbReference>
<protein>
    <recommendedName>
        <fullName evidence="10">Amine oxidase</fullName>
        <ecNumber evidence="10">1.4.3.-</ecNumber>
    </recommendedName>
</protein>
<comment type="caution">
    <text evidence="13">The sequence shown here is derived from an EMBL/GenBank/DDBJ whole genome shotgun (WGS) entry which is preliminary data.</text>
</comment>
<evidence type="ECO:0000256" key="8">
    <source>
        <dbReference type="ARBA" id="ARBA00049430"/>
    </source>
</evidence>
<evidence type="ECO:0000259" key="12">
    <source>
        <dbReference type="Pfam" id="PF01593"/>
    </source>
</evidence>
<comment type="cofactor">
    <cofactor evidence="1 10">
        <name>FAD</name>
        <dbReference type="ChEBI" id="CHEBI:57692"/>
    </cofactor>
</comment>
<evidence type="ECO:0000256" key="6">
    <source>
        <dbReference type="ARBA" id="ARBA00048448"/>
    </source>
</evidence>
<dbReference type="InterPro" id="IPR001613">
    <property type="entry name" value="Flavin_amine_oxidase"/>
</dbReference>
<feature type="domain" description="Amine oxidase" evidence="12">
    <location>
        <begin position="23"/>
        <end position="160"/>
    </location>
</feature>
<feature type="binding site" evidence="9">
    <location>
        <begin position="43"/>
        <end position="44"/>
    </location>
    <ligand>
        <name>FAD</name>
        <dbReference type="ChEBI" id="CHEBI:57692"/>
    </ligand>
</feature>
<keyword evidence="4 10" id="KW-0560">Oxidoreductase</keyword>
<reference evidence="13" key="1">
    <citation type="submission" date="2021-04" db="EMBL/GenBank/DDBJ databases">
        <authorList>
            <consortium name="Molecular Ecology Group"/>
        </authorList>
    </citation>
    <scope>NUCLEOTIDE SEQUENCE</scope>
</reference>
<dbReference type="Proteomes" id="UP000678393">
    <property type="component" value="Unassembled WGS sequence"/>
</dbReference>
<evidence type="ECO:0000256" key="1">
    <source>
        <dbReference type="ARBA" id="ARBA00001974"/>
    </source>
</evidence>
<keyword evidence="14" id="KW-1185">Reference proteome</keyword>
<comment type="catalytic activity">
    <reaction evidence="7">
        <text>benzylamine + O2 + H2O = benzaldehyde + H2O2 + NH4(+)</text>
        <dbReference type="Rhea" id="RHEA:59424"/>
        <dbReference type="ChEBI" id="CHEBI:15377"/>
        <dbReference type="ChEBI" id="CHEBI:15379"/>
        <dbReference type="ChEBI" id="CHEBI:16240"/>
        <dbReference type="ChEBI" id="CHEBI:17169"/>
        <dbReference type="ChEBI" id="CHEBI:28938"/>
        <dbReference type="ChEBI" id="CHEBI:225238"/>
    </reaction>
    <physiologicalReaction direction="left-to-right" evidence="7">
        <dbReference type="Rhea" id="RHEA:59425"/>
    </physiologicalReaction>
</comment>
<accession>A0A8S3ZJR1</accession>
<evidence type="ECO:0000256" key="4">
    <source>
        <dbReference type="ARBA" id="ARBA00023002"/>
    </source>
</evidence>
<dbReference type="EMBL" id="CAJHNH020003689">
    <property type="protein sequence ID" value="CAG5129814.1"/>
    <property type="molecule type" value="Genomic_DNA"/>
</dbReference>
<comment type="function">
    <text evidence="5">Catalyzes the oxidative deamination of primary and some secondary amines such as neurotransmitters, and exogenous amines including the tertiary amine, neurotoxin 1-methyl-4-phenyl-1,2,3,6-tetrahydropyridine (MPTP), with concomitant reduction of oxygen to hydrogen peroxide and participates in the metabolism of neuroactive and vasoactive amines in the central nervous system and peripheral tissues. Preferentially degrades benzylamine and phenylethylamine.</text>
</comment>
<comment type="similarity">
    <text evidence="3 10">Belongs to the flavin monoamine oxidase family.</text>
</comment>